<protein>
    <submittedName>
        <fullName evidence="1">4-phosphopantetheinyl transferase</fullName>
    </submittedName>
</protein>
<accession>A0A6P0UED5</accession>
<dbReference type="AlphaFoldDB" id="A0A6P0UED5"/>
<evidence type="ECO:0000313" key="1">
    <source>
        <dbReference type="EMBL" id="NER10249.1"/>
    </source>
</evidence>
<reference evidence="1 2" key="1">
    <citation type="submission" date="2020-01" db="EMBL/GenBank/DDBJ databases">
        <title>Muriicola jejuensis KCTC 22299.</title>
        <authorList>
            <person name="Wang G."/>
        </authorList>
    </citation>
    <scope>NUCLEOTIDE SEQUENCE [LARGE SCALE GENOMIC DNA]</scope>
    <source>
        <strain evidence="1 2">KCTC 22299</strain>
    </source>
</reference>
<proteinExistence type="predicted"/>
<name>A0A6P0UED5_9FLAO</name>
<dbReference type="Proteomes" id="UP000468443">
    <property type="component" value="Unassembled WGS sequence"/>
</dbReference>
<comment type="caution">
    <text evidence="1">The sequence shown here is derived from an EMBL/GenBank/DDBJ whole genome shotgun (WGS) entry which is preliminary data.</text>
</comment>
<evidence type="ECO:0000313" key="2">
    <source>
        <dbReference type="Proteomes" id="UP000468443"/>
    </source>
</evidence>
<dbReference type="GO" id="GO:0008897">
    <property type="term" value="F:holo-[acyl-carrier-protein] synthase activity"/>
    <property type="evidence" value="ECO:0007669"/>
    <property type="project" value="InterPro"/>
</dbReference>
<keyword evidence="2" id="KW-1185">Reference proteome</keyword>
<sequence length="227" mass="25918">MPLYKTITKDPGVRIRIWKITETEDKLAKGISLTPHCQERYEGMRSELHRRGFLSIRHLMALEGYTDQDLYYDELGKPHLRDGCFISITHSFQFTAIAVSDKIPVGIDIEKQREKILKIAHKFTPISAYGSDIDPVLLMRKLTVVWGGKESLYKINSTLGLSFLKHIDIKDFGMEEGMTKGCIHLNGESSSFEIRFLEFEGFTCAFALQLNPADPESYLILNKNKAQ</sequence>
<dbReference type="InterPro" id="IPR037143">
    <property type="entry name" value="4-PPantetheinyl_Trfase_dom_sf"/>
</dbReference>
<dbReference type="GO" id="GO:0000287">
    <property type="term" value="F:magnesium ion binding"/>
    <property type="evidence" value="ECO:0007669"/>
    <property type="project" value="InterPro"/>
</dbReference>
<dbReference type="EMBL" id="JAABOP010000001">
    <property type="protein sequence ID" value="NER10249.1"/>
    <property type="molecule type" value="Genomic_DNA"/>
</dbReference>
<keyword evidence="1" id="KW-0808">Transferase</keyword>
<organism evidence="1 2">
    <name type="scientific">Muriicola jejuensis</name>
    <dbReference type="NCBI Taxonomy" id="504488"/>
    <lineage>
        <taxon>Bacteria</taxon>
        <taxon>Pseudomonadati</taxon>
        <taxon>Bacteroidota</taxon>
        <taxon>Flavobacteriia</taxon>
        <taxon>Flavobacteriales</taxon>
        <taxon>Flavobacteriaceae</taxon>
        <taxon>Muriicola</taxon>
    </lineage>
</organism>
<gene>
    <name evidence="1" type="ORF">GWK09_06955</name>
</gene>
<dbReference type="SUPFAM" id="SSF56214">
    <property type="entry name" value="4'-phosphopantetheinyl transferase"/>
    <property type="match status" value="1"/>
</dbReference>
<dbReference type="Gene3D" id="3.90.470.20">
    <property type="entry name" value="4'-phosphopantetheinyl transferase domain"/>
    <property type="match status" value="1"/>
</dbReference>